<dbReference type="Pfam" id="PF00067">
    <property type="entry name" value="p450"/>
    <property type="match status" value="1"/>
</dbReference>
<dbReference type="GO" id="GO:0016705">
    <property type="term" value="F:oxidoreductase activity, acting on paired donors, with incorporation or reduction of molecular oxygen"/>
    <property type="evidence" value="ECO:0007669"/>
    <property type="project" value="InterPro"/>
</dbReference>
<dbReference type="PANTHER" id="PTHR24291">
    <property type="entry name" value="CYTOCHROME P450 FAMILY 4"/>
    <property type="match status" value="1"/>
</dbReference>
<feature type="binding site" description="axial binding residue" evidence="7">
    <location>
        <position position="400"/>
    </location>
    <ligand>
        <name>heme</name>
        <dbReference type="ChEBI" id="CHEBI:30413"/>
    </ligand>
    <ligandPart>
        <name>Fe</name>
        <dbReference type="ChEBI" id="CHEBI:18248"/>
    </ligandPart>
</feature>
<keyword evidence="3 7" id="KW-0479">Metal-binding</keyword>
<comment type="cofactor">
    <cofactor evidence="7">
        <name>heme</name>
        <dbReference type="ChEBI" id="CHEBI:30413"/>
    </cofactor>
</comment>
<dbReference type="STRING" id="1257118.L8GTE4"/>
<dbReference type="EMBL" id="KB008006">
    <property type="protein sequence ID" value="ELR16177.1"/>
    <property type="molecule type" value="Genomic_DNA"/>
</dbReference>
<reference evidence="8 9" key="1">
    <citation type="journal article" date="2013" name="Genome Biol.">
        <title>Genome of Acanthamoeba castellanii highlights extensive lateral gene transfer and early evolution of tyrosine kinase signaling.</title>
        <authorList>
            <person name="Clarke M."/>
            <person name="Lohan A.J."/>
            <person name="Liu B."/>
            <person name="Lagkouvardos I."/>
            <person name="Roy S."/>
            <person name="Zafar N."/>
            <person name="Bertelli C."/>
            <person name="Schilde C."/>
            <person name="Kianianmomeni A."/>
            <person name="Burglin T.R."/>
            <person name="Frech C."/>
            <person name="Turcotte B."/>
            <person name="Kopec K.O."/>
            <person name="Synnott J.M."/>
            <person name="Choo C."/>
            <person name="Paponov I."/>
            <person name="Finkler A."/>
            <person name="Soon Heng Tan C."/>
            <person name="Hutchins A.P."/>
            <person name="Weinmeier T."/>
            <person name="Rattei T."/>
            <person name="Chu J.S."/>
            <person name="Gimenez G."/>
            <person name="Irimia M."/>
            <person name="Rigden D.J."/>
            <person name="Fitzpatrick D.A."/>
            <person name="Lorenzo-Morales J."/>
            <person name="Bateman A."/>
            <person name="Chiu C.H."/>
            <person name="Tang P."/>
            <person name="Hegemann P."/>
            <person name="Fromm H."/>
            <person name="Raoult D."/>
            <person name="Greub G."/>
            <person name="Miranda-Saavedra D."/>
            <person name="Chen N."/>
            <person name="Nash P."/>
            <person name="Ginger M.L."/>
            <person name="Horn M."/>
            <person name="Schaap P."/>
            <person name="Caler L."/>
            <person name="Loftus B."/>
        </authorList>
    </citation>
    <scope>NUCLEOTIDE SEQUENCE [LARGE SCALE GENOMIC DNA]</scope>
    <source>
        <strain evidence="8 9">Neff</strain>
    </source>
</reference>
<gene>
    <name evidence="8" type="ORF">ACA1_178260</name>
</gene>
<dbReference type="PANTHER" id="PTHR24291:SF50">
    <property type="entry name" value="BIFUNCTIONAL ALBAFLAVENONE MONOOXYGENASE_TERPENE SYNTHASE"/>
    <property type="match status" value="1"/>
</dbReference>
<proteinExistence type="inferred from homology"/>
<evidence type="ECO:0000313" key="8">
    <source>
        <dbReference type="EMBL" id="ELR16177.1"/>
    </source>
</evidence>
<dbReference type="GO" id="GO:0005506">
    <property type="term" value="F:iron ion binding"/>
    <property type="evidence" value="ECO:0007669"/>
    <property type="project" value="InterPro"/>
</dbReference>
<keyword evidence="2 7" id="KW-0349">Heme</keyword>
<keyword evidence="4" id="KW-0560">Oxidoreductase</keyword>
<protein>
    <submittedName>
        <fullName evidence="8">Cytochrome P450, putative</fullName>
    </submittedName>
</protein>
<comment type="similarity">
    <text evidence="1">Belongs to the cytochrome P450 family.</text>
</comment>
<dbReference type="VEuPathDB" id="AmoebaDB:ACA1_178260"/>
<dbReference type="GO" id="GO:0004497">
    <property type="term" value="F:monooxygenase activity"/>
    <property type="evidence" value="ECO:0007669"/>
    <property type="project" value="UniProtKB-KW"/>
</dbReference>
<evidence type="ECO:0000256" key="2">
    <source>
        <dbReference type="ARBA" id="ARBA00022617"/>
    </source>
</evidence>
<dbReference type="GeneID" id="14916894"/>
<dbReference type="Proteomes" id="UP000011083">
    <property type="component" value="Unassembled WGS sequence"/>
</dbReference>
<dbReference type="PRINTS" id="PR00385">
    <property type="entry name" value="P450"/>
</dbReference>
<dbReference type="InterPro" id="IPR001128">
    <property type="entry name" value="Cyt_P450"/>
</dbReference>
<dbReference type="OrthoDB" id="19324at2759"/>
<dbReference type="AlphaFoldDB" id="L8GTE4"/>
<sequence>MVSGTPWHVMTEWVRTYGSVVRFNFFNLNYIVVADPDLVRHVFATNLKNYRKDRSSYSPFLPLLGTGADLNCWHGRHTLRSLIGAAFRVEILAEAATIALEATQRLVEKLEGLVAKNGGQAVVVEMGEEFRLLTLQVIGQAVLSMSPEESDRVFPQLYLPIVEEANARTWYPWRALFPTESWRAYYRCINELNAFVTDVIRRRAHAFDEGRDPCEGRNVDVLDRILLGVQQAADADDASAGESPFTDEVIRQLRDEIKTFLFAGHETSSMMLTWTLYELTQNDRCMERVLGEANTVFVPEVESAGPDYAAFKDLSYSANALKEALRKYAIVPVVTRQAVEDDVIGRYQIPAGTRVIVPIIAIHQNAELWPQPTAFRPERFETSPPHAYAWLGFINGPRACLGQHFALLESKIVLSRLVQKFRFEACAKTSGDKHPYKIPICPIDGIHVLVTPRATQ</sequence>
<keyword evidence="6" id="KW-0503">Monooxygenase</keyword>
<name>L8GTE4_ACACF</name>
<evidence type="ECO:0000256" key="4">
    <source>
        <dbReference type="ARBA" id="ARBA00023002"/>
    </source>
</evidence>
<evidence type="ECO:0000256" key="1">
    <source>
        <dbReference type="ARBA" id="ARBA00010617"/>
    </source>
</evidence>
<dbReference type="PRINTS" id="PR00463">
    <property type="entry name" value="EP450I"/>
</dbReference>
<dbReference type="OMA" id="FKMHRQP"/>
<dbReference type="SUPFAM" id="SSF48264">
    <property type="entry name" value="Cytochrome P450"/>
    <property type="match status" value="1"/>
</dbReference>
<keyword evidence="5 7" id="KW-0408">Iron</keyword>
<accession>L8GTE4</accession>
<dbReference type="Gene3D" id="1.10.630.10">
    <property type="entry name" value="Cytochrome P450"/>
    <property type="match status" value="1"/>
</dbReference>
<dbReference type="GO" id="GO:0020037">
    <property type="term" value="F:heme binding"/>
    <property type="evidence" value="ECO:0007669"/>
    <property type="project" value="InterPro"/>
</dbReference>
<evidence type="ECO:0000256" key="7">
    <source>
        <dbReference type="PIRSR" id="PIRSR602401-1"/>
    </source>
</evidence>
<keyword evidence="9" id="KW-1185">Reference proteome</keyword>
<evidence type="ECO:0000313" key="9">
    <source>
        <dbReference type="Proteomes" id="UP000011083"/>
    </source>
</evidence>
<dbReference type="InterPro" id="IPR050196">
    <property type="entry name" value="Cytochrome_P450_Monoox"/>
</dbReference>
<evidence type="ECO:0000256" key="5">
    <source>
        <dbReference type="ARBA" id="ARBA00023004"/>
    </source>
</evidence>
<dbReference type="InterPro" id="IPR036396">
    <property type="entry name" value="Cyt_P450_sf"/>
</dbReference>
<organism evidence="8 9">
    <name type="scientific">Acanthamoeba castellanii (strain ATCC 30010 / Neff)</name>
    <dbReference type="NCBI Taxonomy" id="1257118"/>
    <lineage>
        <taxon>Eukaryota</taxon>
        <taxon>Amoebozoa</taxon>
        <taxon>Discosea</taxon>
        <taxon>Longamoebia</taxon>
        <taxon>Centramoebida</taxon>
        <taxon>Acanthamoebidae</taxon>
        <taxon>Acanthamoeba</taxon>
    </lineage>
</organism>
<dbReference type="InterPro" id="IPR002401">
    <property type="entry name" value="Cyt_P450_E_grp-I"/>
</dbReference>
<evidence type="ECO:0000256" key="6">
    <source>
        <dbReference type="ARBA" id="ARBA00023033"/>
    </source>
</evidence>
<dbReference type="RefSeq" id="XP_004338190.1">
    <property type="nucleotide sequence ID" value="XM_004338142.1"/>
</dbReference>
<dbReference type="KEGG" id="acan:ACA1_178260"/>
<evidence type="ECO:0000256" key="3">
    <source>
        <dbReference type="ARBA" id="ARBA00022723"/>
    </source>
</evidence>